<protein>
    <submittedName>
        <fullName evidence="3">SDR family NAD(P)-dependent oxidoreductase</fullName>
    </submittedName>
</protein>
<sequence>MKREDKGAVFITGAGSGIGKAAAVHLCEAGYQVFAGMRRESDATALRALCPWKLTPVVLDITRPEQIREAVDLVQGVWGLNQGLRGLINNAGIGIGGPLEFLDLEDLRRQYEVNVFGHVAVTQAFLPFLRACAGRIINVGSMAGRVSLPFSGPYASSKAALAALTDALRRELAWWKIPVILLEIGSVKTPIWDKAFASAEERARKMPPLAQSLYEKPLAAMNGYMHTLVRHAVRPEKVARTIVKALETPSPKTRYFVGHDAYLGLMTRLLPDRWVDWLLQKEQERRFPKSR</sequence>
<dbReference type="GO" id="GO:0008202">
    <property type="term" value="P:steroid metabolic process"/>
    <property type="evidence" value="ECO:0007669"/>
    <property type="project" value="TreeGrafter"/>
</dbReference>
<evidence type="ECO:0000256" key="1">
    <source>
        <dbReference type="RuleBase" id="RU000363"/>
    </source>
</evidence>
<organism evidence="3">
    <name type="scientific">Desulfacinum infernum</name>
    <dbReference type="NCBI Taxonomy" id="35837"/>
    <lineage>
        <taxon>Bacteria</taxon>
        <taxon>Pseudomonadati</taxon>
        <taxon>Thermodesulfobacteriota</taxon>
        <taxon>Syntrophobacteria</taxon>
        <taxon>Syntrophobacterales</taxon>
        <taxon>Syntrophobacteraceae</taxon>
        <taxon>Desulfacinum</taxon>
    </lineage>
</organism>
<dbReference type="InterPro" id="IPR057326">
    <property type="entry name" value="KR_dom"/>
</dbReference>
<comment type="caution">
    <text evidence="3">The sequence shown here is derived from an EMBL/GenBank/DDBJ whole genome shotgun (WGS) entry which is preliminary data.</text>
</comment>
<dbReference type="EMBL" id="DSTK01000040">
    <property type="protein sequence ID" value="HFK98549.1"/>
    <property type="molecule type" value="Genomic_DNA"/>
</dbReference>
<comment type="similarity">
    <text evidence="1">Belongs to the short-chain dehydrogenases/reductases (SDR) family.</text>
</comment>
<dbReference type="PRINTS" id="PR00081">
    <property type="entry name" value="GDHRDH"/>
</dbReference>
<dbReference type="InterPro" id="IPR002347">
    <property type="entry name" value="SDR_fam"/>
</dbReference>
<dbReference type="InterPro" id="IPR036291">
    <property type="entry name" value="NAD(P)-bd_dom_sf"/>
</dbReference>
<dbReference type="PANTHER" id="PTHR43313:SF1">
    <property type="entry name" value="3BETA-HYDROXYSTEROID DEHYDROGENASE DHS-16"/>
    <property type="match status" value="1"/>
</dbReference>
<dbReference type="Gene3D" id="3.40.50.720">
    <property type="entry name" value="NAD(P)-binding Rossmann-like Domain"/>
    <property type="match status" value="1"/>
</dbReference>
<gene>
    <name evidence="3" type="ORF">ENS06_14645</name>
</gene>
<dbReference type="PRINTS" id="PR00080">
    <property type="entry name" value="SDRFAMILY"/>
</dbReference>
<dbReference type="SUPFAM" id="SSF51735">
    <property type="entry name" value="NAD(P)-binding Rossmann-fold domains"/>
    <property type="match status" value="1"/>
</dbReference>
<dbReference type="GO" id="GO:0016491">
    <property type="term" value="F:oxidoreductase activity"/>
    <property type="evidence" value="ECO:0007669"/>
    <property type="project" value="TreeGrafter"/>
</dbReference>
<dbReference type="Pfam" id="PF00106">
    <property type="entry name" value="adh_short"/>
    <property type="match status" value="1"/>
</dbReference>
<dbReference type="AlphaFoldDB" id="A0A831ZTU2"/>
<reference evidence="3" key="1">
    <citation type="journal article" date="2020" name="mSystems">
        <title>Genome- and Community-Level Interaction Insights into Carbon Utilization and Element Cycling Functions of Hydrothermarchaeota in Hydrothermal Sediment.</title>
        <authorList>
            <person name="Zhou Z."/>
            <person name="Liu Y."/>
            <person name="Xu W."/>
            <person name="Pan J."/>
            <person name="Luo Z.H."/>
            <person name="Li M."/>
        </authorList>
    </citation>
    <scope>NUCLEOTIDE SEQUENCE [LARGE SCALE GENOMIC DNA]</scope>
    <source>
        <strain evidence="3">SpSt-456</strain>
    </source>
</reference>
<dbReference type="SMART" id="SM00822">
    <property type="entry name" value="PKS_KR"/>
    <property type="match status" value="1"/>
</dbReference>
<accession>A0A831ZTU2</accession>
<evidence type="ECO:0000313" key="3">
    <source>
        <dbReference type="EMBL" id="HFK98549.1"/>
    </source>
</evidence>
<dbReference type="InterPro" id="IPR020904">
    <property type="entry name" value="Sc_DH/Rdtase_CS"/>
</dbReference>
<proteinExistence type="inferred from homology"/>
<dbReference type="PANTHER" id="PTHR43313">
    <property type="entry name" value="SHORT-CHAIN DEHYDROGENASE/REDUCTASE FAMILY 9C"/>
    <property type="match status" value="1"/>
</dbReference>
<name>A0A831ZTU2_9BACT</name>
<dbReference type="PROSITE" id="PS00061">
    <property type="entry name" value="ADH_SHORT"/>
    <property type="match status" value="1"/>
</dbReference>
<evidence type="ECO:0000259" key="2">
    <source>
        <dbReference type="SMART" id="SM00822"/>
    </source>
</evidence>
<feature type="domain" description="Ketoreductase" evidence="2">
    <location>
        <begin position="7"/>
        <end position="183"/>
    </location>
</feature>